<protein>
    <submittedName>
        <fullName evidence="4">Anti-sigma regulatory factor</fullName>
    </submittedName>
</protein>
<feature type="domain" description="Histidine kinase/HSP90-like ATPase" evidence="3">
    <location>
        <begin position="216"/>
        <end position="328"/>
    </location>
</feature>
<dbReference type="GO" id="GO:0004674">
    <property type="term" value="F:protein serine/threonine kinase activity"/>
    <property type="evidence" value="ECO:0007669"/>
    <property type="project" value="UniProtKB-KW"/>
</dbReference>
<sequence>MPAHYSALANRRPGVGQGMDQGTVQGAARERPDGMVHEGVPYREPALLARELHAPVDDALRKGGRVVAVLDGPNRAALESLLGSAASGIEWREPAEVHRVPAFTVAGRWARAIRRDPHPDARTTVIAQHLDLPGVERGHWIRLDAALNVALDGLPVTMLCPCPADRDLDLVRATHAALRVGGESLPTAGVRDPVELLADYPPPPPPDLGPPAAELPVTIDALPAVRRLVARTAPAAGLDPERTADLVLAVNEIATNSVEHGPGRGRLRLWTRNGLVAEVHDVGRMAVPFPGIVAPPAAGARGRGLWLASELSDVLQVWSDATGTTVRLLVEPHGGAG</sequence>
<keyword evidence="1" id="KW-0723">Serine/threonine-protein kinase</keyword>
<accession>A0A9W6L1H0</accession>
<dbReference type="InterPro" id="IPR050267">
    <property type="entry name" value="Anti-sigma-factor_SerPK"/>
</dbReference>
<evidence type="ECO:0000313" key="4">
    <source>
        <dbReference type="EMBL" id="GLL11896.1"/>
    </source>
</evidence>
<feature type="region of interest" description="Disordered" evidence="2">
    <location>
        <begin position="1"/>
        <end position="21"/>
    </location>
</feature>
<dbReference type="SUPFAM" id="SSF55874">
    <property type="entry name" value="ATPase domain of HSP90 chaperone/DNA topoisomerase II/histidine kinase"/>
    <property type="match status" value="1"/>
</dbReference>
<dbReference type="InterPro" id="IPR036890">
    <property type="entry name" value="HATPase_C_sf"/>
</dbReference>
<evidence type="ECO:0000256" key="2">
    <source>
        <dbReference type="SAM" id="MobiDB-lite"/>
    </source>
</evidence>
<name>A0A9W6L1H0_9PSEU</name>
<reference evidence="4" key="1">
    <citation type="journal article" date="2014" name="Int. J. Syst. Evol. Microbiol.">
        <title>Complete genome sequence of Corynebacterium casei LMG S-19264T (=DSM 44701T), isolated from a smear-ripened cheese.</title>
        <authorList>
            <consortium name="US DOE Joint Genome Institute (JGI-PGF)"/>
            <person name="Walter F."/>
            <person name="Albersmeier A."/>
            <person name="Kalinowski J."/>
            <person name="Ruckert C."/>
        </authorList>
    </citation>
    <scope>NUCLEOTIDE SEQUENCE</scope>
    <source>
        <strain evidence="4">VKM Ac-1069</strain>
    </source>
</reference>
<dbReference type="Gene3D" id="3.30.565.10">
    <property type="entry name" value="Histidine kinase-like ATPase, C-terminal domain"/>
    <property type="match status" value="1"/>
</dbReference>
<reference evidence="4" key="2">
    <citation type="submission" date="2023-01" db="EMBL/GenBank/DDBJ databases">
        <authorList>
            <person name="Sun Q."/>
            <person name="Evtushenko L."/>
        </authorList>
    </citation>
    <scope>NUCLEOTIDE SEQUENCE</scope>
    <source>
        <strain evidence="4">VKM Ac-1069</strain>
    </source>
</reference>
<gene>
    <name evidence="4" type="ORF">GCM10017577_30370</name>
</gene>
<evidence type="ECO:0000256" key="1">
    <source>
        <dbReference type="ARBA" id="ARBA00022527"/>
    </source>
</evidence>
<dbReference type="AlphaFoldDB" id="A0A9W6L1H0"/>
<dbReference type="EMBL" id="BSFQ01000011">
    <property type="protein sequence ID" value="GLL11896.1"/>
    <property type="molecule type" value="Genomic_DNA"/>
</dbReference>
<keyword evidence="1" id="KW-0418">Kinase</keyword>
<proteinExistence type="predicted"/>
<keyword evidence="5" id="KW-1185">Reference proteome</keyword>
<evidence type="ECO:0000313" key="5">
    <source>
        <dbReference type="Proteomes" id="UP001143463"/>
    </source>
</evidence>
<dbReference type="Proteomes" id="UP001143463">
    <property type="component" value="Unassembled WGS sequence"/>
</dbReference>
<dbReference type="Pfam" id="PF13581">
    <property type="entry name" value="HATPase_c_2"/>
    <property type="match status" value="1"/>
</dbReference>
<organism evidence="4 5">
    <name type="scientific">Pseudonocardia halophobica</name>
    <dbReference type="NCBI Taxonomy" id="29401"/>
    <lineage>
        <taxon>Bacteria</taxon>
        <taxon>Bacillati</taxon>
        <taxon>Actinomycetota</taxon>
        <taxon>Actinomycetes</taxon>
        <taxon>Pseudonocardiales</taxon>
        <taxon>Pseudonocardiaceae</taxon>
        <taxon>Pseudonocardia</taxon>
    </lineage>
</organism>
<dbReference type="PANTHER" id="PTHR35526">
    <property type="entry name" value="ANTI-SIGMA-F FACTOR RSBW-RELATED"/>
    <property type="match status" value="1"/>
</dbReference>
<evidence type="ECO:0000259" key="3">
    <source>
        <dbReference type="Pfam" id="PF13581"/>
    </source>
</evidence>
<dbReference type="CDD" id="cd16936">
    <property type="entry name" value="HATPase_RsbW-like"/>
    <property type="match status" value="1"/>
</dbReference>
<dbReference type="InterPro" id="IPR003594">
    <property type="entry name" value="HATPase_dom"/>
</dbReference>
<keyword evidence="1" id="KW-0808">Transferase</keyword>
<dbReference type="PANTHER" id="PTHR35526:SF3">
    <property type="entry name" value="ANTI-SIGMA-F FACTOR RSBW"/>
    <property type="match status" value="1"/>
</dbReference>
<comment type="caution">
    <text evidence="4">The sequence shown here is derived from an EMBL/GenBank/DDBJ whole genome shotgun (WGS) entry which is preliminary data.</text>
</comment>